<protein>
    <submittedName>
        <fullName evidence="4">Uncharacterized protein</fullName>
    </submittedName>
</protein>
<keyword evidence="2" id="KW-0812">Transmembrane</keyword>
<comment type="caution">
    <text evidence="4">The sequence shown here is derived from an EMBL/GenBank/DDBJ whole genome shotgun (WGS) entry which is preliminary data.</text>
</comment>
<dbReference type="GeneID" id="70125696"/>
<dbReference type="RefSeq" id="XP_045953407.1">
    <property type="nucleotide sequence ID" value="XM_046096804.1"/>
</dbReference>
<keyword evidence="2" id="KW-0472">Membrane</keyword>
<keyword evidence="2" id="KW-1133">Transmembrane helix</keyword>
<evidence type="ECO:0000313" key="4">
    <source>
        <dbReference type="EMBL" id="KAH6646893.1"/>
    </source>
</evidence>
<evidence type="ECO:0000256" key="2">
    <source>
        <dbReference type="SAM" id="Phobius"/>
    </source>
</evidence>
<name>A0A9P8RIY6_9PEZI</name>
<keyword evidence="5" id="KW-1185">Reference proteome</keyword>
<organism evidence="4 5">
    <name type="scientific">Truncatella angustata</name>
    <dbReference type="NCBI Taxonomy" id="152316"/>
    <lineage>
        <taxon>Eukaryota</taxon>
        <taxon>Fungi</taxon>
        <taxon>Dikarya</taxon>
        <taxon>Ascomycota</taxon>
        <taxon>Pezizomycotina</taxon>
        <taxon>Sordariomycetes</taxon>
        <taxon>Xylariomycetidae</taxon>
        <taxon>Amphisphaeriales</taxon>
        <taxon>Sporocadaceae</taxon>
        <taxon>Truncatella</taxon>
    </lineage>
</organism>
<dbReference type="EMBL" id="JAGPXC010000009">
    <property type="protein sequence ID" value="KAH6646893.1"/>
    <property type="molecule type" value="Genomic_DNA"/>
</dbReference>
<proteinExistence type="predicted"/>
<dbReference type="Proteomes" id="UP000758603">
    <property type="component" value="Unassembled WGS sequence"/>
</dbReference>
<dbReference type="AlphaFoldDB" id="A0A9P8RIY6"/>
<feature type="region of interest" description="Disordered" evidence="1">
    <location>
        <begin position="27"/>
        <end position="51"/>
    </location>
</feature>
<reference evidence="4" key="1">
    <citation type="journal article" date="2021" name="Nat. Commun.">
        <title>Genetic determinants of endophytism in the Arabidopsis root mycobiome.</title>
        <authorList>
            <person name="Mesny F."/>
            <person name="Miyauchi S."/>
            <person name="Thiergart T."/>
            <person name="Pickel B."/>
            <person name="Atanasova L."/>
            <person name="Karlsson M."/>
            <person name="Huettel B."/>
            <person name="Barry K.W."/>
            <person name="Haridas S."/>
            <person name="Chen C."/>
            <person name="Bauer D."/>
            <person name="Andreopoulos W."/>
            <person name="Pangilinan J."/>
            <person name="LaButti K."/>
            <person name="Riley R."/>
            <person name="Lipzen A."/>
            <person name="Clum A."/>
            <person name="Drula E."/>
            <person name="Henrissat B."/>
            <person name="Kohler A."/>
            <person name="Grigoriev I.V."/>
            <person name="Martin F.M."/>
            <person name="Hacquard S."/>
        </authorList>
    </citation>
    <scope>NUCLEOTIDE SEQUENCE</scope>
    <source>
        <strain evidence="4">MPI-SDFR-AT-0073</strain>
    </source>
</reference>
<gene>
    <name evidence="4" type="ORF">BKA67DRAFT_418705</name>
</gene>
<keyword evidence="3" id="KW-0732">Signal</keyword>
<feature type="transmembrane region" description="Helical" evidence="2">
    <location>
        <begin position="73"/>
        <end position="91"/>
    </location>
</feature>
<feature type="compositionally biased region" description="Polar residues" evidence="1">
    <location>
        <begin position="34"/>
        <end position="43"/>
    </location>
</feature>
<feature type="chain" id="PRO_5040441554" evidence="3">
    <location>
        <begin position="21"/>
        <end position="405"/>
    </location>
</feature>
<evidence type="ECO:0000256" key="3">
    <source>
        <dbReference type="SAM" id="SignalP"/>
    </source>
</evidence>
<evidence type="ECO:0000313" key="5">
    <source>
        <dbReference type="Proteomes" id="UP000758603"/>
    </source>
</evidence>
<feature type="signal peptide" evidence="3">
    <location>
        <begin position="1"/>
        <end position="20"/>
    </location>
</feature>
<evidence type="ECO:0000256" key="1">
    <source>
        <dbReference type="SAM" id="MobiDB-lite"/>
    </source>
</evidence>
<sequence length="405" mass="46412">MRGWPVIAFFSYVQILSCNGSHVKDQNKNKLHQQRASNCNFPSEDQHSPDTPVIRQATIKPFPYLLRFRRLHLSWFLLAVVPATVFLFSIFGCSPGFSNIVPLPPHLPLLLVMVLGKRKAGLQGGRDTTGAERARGIIESLHRIEVWDRLKELEFYIHLSSHTDLNREERDAIADCLECKFAQGDFDGLQRDFMAKLTHLERVVRGRYDHIVDFLRPTRAPSLIETTNYALRNLDATNVKCLNDLLIYHNPARVIRVRDSIVSAFKKDKTLTFEQMRNATLDIQEFVSYLFPWRRQLLYLHLLTSKHKPHPAEVAWTQDALMSPGIAQAVRDRMNDRRSTNTSPALQKLGTTINLIIHQVTYRQPGLMAASLRADAAELDKQEMDLLIGQIREAQELMRGQDQGN</sequence>
<dbReference type="OrthoDB" id="5253411at2759"/>
<accession>A0A9P8RIY6</accession>